<dbReference type="Gene3D" id="1.10.357.10">
    <property type="entry name" value="Tetracycline Repressor, domain 2"/>
    <property type="match status" value="2"/>
</dbReference>
<feature type="domain" description="HTH tetR-type" evidence="4">
    <location>
        <begin position="223"/>
        <end position="283"/>
    </location>
</feature>
<feature type="compositionally biased region" description="Polar residues" evidence="3">
    <location>
        <begin position="1"/>
        <end position="17"/>
    </location>
</feature>
<evidence type="ECO:0000256" key="3">
    <source>
        <dbReference type="SAM" id="MobiDB-lite"/>
    </source>
</evidence>
<protein>
    <submittedName>
        <fullName evidence="5">TetR family transcriptional regulator</fullName>
    </submittedName>
</protein>
<dbReference type="AlphaFoldDB" id="A0AAW4G4Q2"/>
<dbReference type="SUPFAM" id="SSF46689">
    <property type="entry name" value="Homeodomain-like"/>
    <property type="match status" value="2"/>
</dbReference>
<dbReference type="GO" id="GO:0003700">
    <property type="term" value="F:DNA-binding transcription factor activity"/>
    <property type="evidence" value="ECO:0007669"/>
    <property type="project" value="TreeGrafter"/>
</dbReference>
<sequence>MTVRPGTSTSDTSQTVAPGTRRRRPADRRRLIIDAAAKAFSDGGYHAVRLDDIADAVGISAPALYRHFPNKYALFAETTAVLAQSLRSALDAVEPAGDDELRDLLVAITAASFENRRTGGLYRWESRYLEPADRDIVRDVVVHQHRRVRAAARRLRPELGDADANLTVAAMTSVAASPTTHRSSLPAREVTTLISDTAFDLLDVDLPDPVQPPAPAVHGLAPAAKREIILTEAINLFAARGFRDVTIEDIAHAADLPASGVYRHFPSKVAILEAAFWRATDRVTTAISDALADATTPHEALVGMVRRYVRLTCSSTDLITVYETEIGHATPEARDALRHQQRITVDEWATWMSRERANLPITHARFLVHAALNVVTDLSRLRPQPSPERIEALSVRILLGGNVTPTAPRSRPSASGRPAAPGSP</sequence>
<reference evidence="5" key="1">
    <citation type="submission" date="2021-02" db="EMBL/GenBank/DDBJ databases">
        <title>Taxonomy, biology and ecology of Rhodococcus bacteria occurring in California pistachio and other woody hosts as revealed by genome sequence analyses.</title>
        <authorList>
            <person name="Riely B."/>
            <person name="Gai Y."/>
        </authorList>
    </citation>
    <scope>NUCLEOTIDE SEQUENCE</scope>
    <source>
        <strain evidence="5">BP-295</strain>
    </source>
</reference>
<dbReference type="InterPro" id="IPR050109">
    <property type="entry name" value="HTH-type_TetR-like_transc_reg"/>
</dbReference>
<feature type="domain" description="HTH tetR-type" evidence="4">
    <location>
        <begin position="26"/>
        <end position="86"/>
    </location>
</feature>
<dbReference type="Gene3D" id="1.10.10.60">
    <property type="entry name" value="Homeodomain-like"/>
    <property type="match status" value="2"/>
</dbReference>
<dbReference type="PANTHER" id="PTHR30055:SF237">
    <property type="entry name" value="TRANSCRIPTIONAL REPRESSOR MCE3R"/>
    <property type="match status" value="1"/>
</dbReference>
<organism evidence="5 6">
    <name type="scientific">Gordonia rubripertincta</name>
    <name type="common">Rhodococcus corallinus</name>
    <dbReference type="NCBI Taxonomy" id="36822"/>
    <lineage>
        <taxon>Bacteria</taxon>
        <taxon>Bacillati</taxon>
        <taxon>Actinomycetota</taxon>
        <taxon>Actinomycetes</taxon>
        <taxon>Mycobacteriales</taxon>
        <taxon>Gordoniaceae</taxon>
        <taxon>Gordonia</taxon>
    </lineage>
</organism>
<dbReference type="PROSITE" id="PS50977">
    <property type="entry name" value="HTH_TETR_2"/>
    <property type="match status" value="2"/>
</dbReference>
<feature type="DNA-binding region" description="H-T-H motif" evidence="2">
    <location>
        <begin position="49"/>
        <end position="68"/>
    </location>
</feature>
<proteinExistence type="predicted"/>
<evidence type="ECO:0000259" key="4">
    <source>
        <dbReference type="PROSITE" id="PS50977"/>
    </source>
</evidence>
<evidence type="ECO:0000256" key="2">
    <source>
        <dbReference type="PROSITE-ProRule" id="PRU00335"/>
    </source>
</evidence>
<dbReference type="EMBL" id="JAFFGU010000004">
    <property type="protein sequence ID" value="MBM7278269.1"/>
    <property type="molecule type" value="Genomic_DNA"/>
</dbReference>
<feature type="region of interest" description="Disordered" evidence="3">
    <location>
        <begin position="1"/>
        <end position="27"/>
    </location>
</feature>
<feature type="region of interest" description="Disordered" evidence="3">
    <location>
        <begin position="402"/>
        <end position="424"/>
    </location>
</feature>
<dbReference type="GO" id="GO:0000976">
    <property type="term" value="F:transcription cis-regulatory region binding"/>
    <property type="evidence" value="ECO:0007669"/>
    <property type="project" value="TreeGrafter"/>
</dbReference>
<dbReference type="PANTHER" id="PTHR30055">
    <property type="entry name" value="HTH-TYPE TRANSCRIPTIONAL REGULATOR RUTR"/>
    <property type="match status" value="1"/>
</dbReference>
<dbReference type="PRINTS" id="PR00455">
    <property type="entry name" value="HTHTETR"/>
</dbReference>
<accession>A0AAW4G4Q2</accession>
<gene>
    <name evidence="5" type="ORF">JTZ10_10895</name>
</gene>
<dbReference type="RefSeq" id="WP_204717965.1">
    <property type="nucleotide sequence ID" value="NZ_JAFFGU010000004.1"/>
</dbReference>
<dbReference type="Proteomes" id="UP001195196">
    <property type="component" value="Unassembled WGS sequence"/>
</dbReference>
<dbReference type="InterPro" id="IPR009057">
    <property type="entry name" value="Homeodomain-like_sf"/>
</dbReference>
<comment type="caution">
    <text evidence="5">The sequence shown here is derived from an EMBL/GenBank/DDBJ whole genome shotgun (WGS) entry which is preliminary data.</text>
</comment>
<name>A0AAW4G4Q2_GORRU</name>
<dbReference type="Pfam" id="PF00440">
    <property type="entry name" value="TetR_N"/>
    <property type="match status" value="2"/>
</dbReference>
<evidence type="ECO:0000256" key="1">
    <source>
        <dbReference type="ARBA" id="ARBA00023125"/>
    </source>
</evidence>
<evidence type="ECO:0000313" key="5">
    <source>
        <dbReference type="EMBL" id="MBM7278269.1"/>
    </source>
</evidence>
<dbReference type="InterPro" id="IPR001647">
    <property type="entry name" value="HTH_TetR"/>
</dbReference>
<evidence type="ECO:0000313" key="6">
    <source>
        <dbReference type="Proteomes" id="UP001195196"/>
    </source>
</evidence>
<keyword evidence="1 2" id="KW-0238">DNA-binding</keyword>
<feature type="DNA-binding region" description="H-T-H motif" evidence="2">
    <location>
        <begin position="246"/>
        <end position="265"/>
    </location>
</feature>